<proteinExistence type="predicted"/>
<dbReference type="EMBL" id="LGRX02002649">
    <property type="protein sequence ID" value="KAK3283801.1"/>
    <property type="molecule type" value="Genomic_DNA"/>
</dbReference>
<evidence type="ECO:0000256" key="1">
    <source>
        <dbReference type="SAM" id="Phobius"/>
    </source>
</evidence>
<evidence type="ECO:0000313" key="2">
    <source>
        <dbReference type="EMBL" id="KAK3283801.1"/>
    </source>
</evidence>
<feature type="transmembrane region" description="Helical" evidence="1">
    <location>
        <begin position="200"/>
        <end position="221"/>
    </location>
</feature>
<name>A0AAE0LFS0_9CHLO</name>
<reference evidence="2 3" key="1">
    <citation type="journal article" date="2015" name="Genome Biol. Evol.">
        <title>Comparative Genomics of a Bacterivorous Green Alga Reveals Evolutionary Causalities and Consequences of Phago-Mixotrophic Mode of Nutrition.</title>
        <authorList>
            <person name="Burns J.A."/>
            <person name="Paasch A."/>
            <person name="Narechania A."/>
            <person name="Kim E."/>
        </authorList>
    </citation>
    <scope>NUCLEOTIDE SEQUENCE [LARGE SCALE GENOMIC DNA]</scope>
    <source>
        <strain evidence="2 3">PLY_AMNH</strain>
    </source>
</reference>
<keyword evidence="1" id="KW-0812">Transmembrane</keyword>
<feature type="transmembrane region" description="Helical" evidence="1">
    <location>
        <begin position="313"/>
        <end position="335"/>
    </location>
</feature>
<sequence>MHCIDLHEDVLADMFQKAYDSRDAVAFHSLCIAHGKPPGVECADEGDVPEDIFVDYDAEAAAGDSNAATGVRAGLFVPTEAPAAELSAAAANIDNNIYPVAATQQISAGPPLPPTSRLFADLVLEGSGVGGAPKGTAHAMGLFSTADESTPELLPDDDDDNDVSEPLQLPPAPAVAEPGVLAASAPSATFSRCGIGAPPIGAGMFLTAALLCTVICSAAGMPTAAVVSTENELPQHFLSALGDFHFTSALIPHTAFATVNGTTSFDMPHVLFACAPAHAGIAPVVCCDTSGDTPPCRIHSGYDGWTYGYLLDWFWTLGLATCWFLVSGIFWCWLLSSGFLVNTDIFNCGYLCGYSGSELHLVDHFESG</sequence>
<protein>
    <submittedName>
        <fullName evidence="2">Uncharacterized protein</fullName>
    </submittedName>
</protein>
<keyword evidence="1" id="KW-1133">Transmembrane helix</keyword>
<keyword evidence="1" id="KW-0472">Membrane</keyword>
<keyword evidence="3" id="KW-1185">Reference proteome</keyword>
<organism evidence="2 3">
    <name type="scientific">Cymbomonas tetramitiformis</name>
    <dbReference type="NCBI Taxonomy" id="36881"/>
    <lineage>
        <taxon>Eukaryota</taxon>
        <taxon>Viridiplantae</taxon>
        <taxon>Chlorophyta</taxon>
        <taxon>Pyramimonadophyceae</taxon>
        <taxon>Pyramimonadales</taxon>
        <taxon>Pyramimonadaceae</taxon>
        <taxon>Cymbomonas</taxon>
    </lineage>
</organism>
<dbReference type="Proteomes" id="UP001190700">
    <property type="component" value="Unassembled WGS sequence"/>
</dbReference>
<evidence type="ECO:0000313" key="3">
    <source>
        <dbReference type="Proteomes" id="UP001190700"/>
    </source>
</evidence>
<accession>A0AAE0LFS0</accession>
<comment type="caution">
    <text evidence="2">The sequence shown here is derived from an EMBL/GenBank/DDBJ whole genome shotgun (WGS) entry which is preliminary data.</text>
</comment>
<gene>
    <name evidence="2" type="ORF">CYMTET_8519</name>
</gene>
<dbReference type="AlphaFoldDB" id="A0AAE0LFS0"/>